<evidence type="ECO:0000256" key="1">
    <source>
        <dbReference type="SAM" id="Phobius"/>
    </source>
</evidence>
<dbReference type="KEGG" id="sapi:SAPIS_v1c01020"/>
<name>V5RHC6_SPIAP</name>
<feature type="transmembrane region" description="Helical" evidence="1">
    <location>
        <begin position="160"/>
        <end position="179"/>
    </location>
</feature>
<dbReference type="HOGENOM" id="CLU_428193_0_0_14"/>
<feature type="transmembrane region" description="Helical" evidence="1">
    <location>
        <begin position="70"/>
        <end position="91"/>
    </location>
</feature>
<dbReference type="EMBL" id="CP006682">
    <property type="protein sequence ID" value="AHB35949.1"/>
    <property type="molecule type" value="Genomic_DNA"/>
</dbReference>
<dbReference type="PATRIC" id="fig|1276258.3.peg.99"/>
<feature type="transmembrane region" description="Helical" evidence="1">
    <location>
        <begin position="115"/>
        <end position="140"/>
    </location>
</feature>
<feature type="transmembrane region" description="Helical" evidence="1">
    <location>
        <begin position="32"/>
        <end position="50"/>
    </location>
</feature>
<evidence type="ECO:0000313" key="3">
    <source>
        <dbReference type="Proteomes" id="UP000018550"/>
    </source>
</evidence>
<feature type="transmembrane region" description="Helical" evidence="1">
    <location>
        <begin position="578"/>
        <end position="600"/>
    </location>
</feature>
<accession>V5RHC6</accession>
<dbReference type="RefSeq" id="WP_023788883.1">
    <property type="nucleotide sequence ID" value="NC_022998.1"/>
</dbReference>
<dbReference type="Proteomes" id="UP000018550">
    <property type="component" value="Chromosome"/>
</dbReference>
<feature type="transmembrane region" description="Helical" evidence="1">
    <location>
        <begin position="186"/>
        <end position="204"/>
    </location>
</feature>
<reference evidence="2 3" key="1">
    <citation type="journal article" date="2014" name="Genome Announc.">
        <title>Complete Genome Sequence of Spiroplasma apis B31T (ATCC 33834), a Bacterium Associated with May Disease of Honeybees (Apis mellifera).</title>
        <authorList>
            <person name="Ku C."/>
            <person name="Lo W.S."/>
            <person name="Chen L.L."/>
            <person name="Kuo C.H."/>
        </authorList>
    </citation>
    <scope>NUCLEOTIDE SEQUENCE [LARGE SCALE GENOMIC DNA]</scope>
    <source>
        <strain evidence="2">B31</strain>
    </source>
</reference>
<dbReference type="STRING" id="1276258.SAPIS_v1c01020"/>
<dbReference type="AlphaFoldDB" id="V5RHC6"/>
<gene>
    <name evidence="2" type="ORF">SAPIS_v1c01020</name>
</gene>
<organism evidence="2 3">
    <name type="scientific">Spiroplasma apis B31</name>
    <dbReference type="NCBI Taxonomy" id="1276258"/>
    <lineage>
        <taxon>Bacteria</taxon>
        <taxon>Bacillati</taxon>
        <taxon>Mycoplasmatota</taxon>
        <taxon>Mollicutes</taxon>
        <taxon>Entomoplasmatales</taxon>
        <taxon>Spiroplasmataceae</taxon>
        <taxon>Spiroplasma</taxon>
    </lineage>
</organism>
<sequence length="606" mass="69748">MEKQSNKFGNKFKTTKILLGINLKQILRYKPTIIIGSIVLVLNILLLLIGAHTGKTFESVLTNSLVTKSIYYIIVLFTFGLFMSLVSLFFYKKHINEGILNIELRAGINIWNSFFLRYVLSMIVILMYVTIYVLISLPIIYTGKLDSDLVSKIQVPQILFLYFFAIVVYPFITIITSLFTSAIGTLLNIVVVLAICFTPMAIGLSTKLSSTGSFEKYEKTKKLSLINKRYELGSDFYQKFKTHSIMKDVFTDSKPYGELGNLFNQFSKDDGRISNNLLARALFMGQSSIESYTTKDNVLKNWKIYDNVLKPVYEVTKDYKSDTTIKNLDSNYLFGSFTNQTSRSQLNLKAYSNFLKGNEKTKNLSELFDYATSVYDKYWYGLANESYISNYSISFKGNSLLPRVVGTTNLILGETEDSSRPSEEDKHDLEYNKGLFNFYNEHPELMVMNFLVTQLYNVATNFDNFNFVDVFKTYQEDLTFEDALEKYNSVYNKANQFNNINFLGNFSWIYRGYSNDPFYMDYFYSDLSTTIITPYEGIKYITPADIQYAKEKSASNQLSKNFEPIFESKLKAKGGINYWLSVSCWIVATGIFILFSALIFKRKSKI</sequence>
<keyword evidence="1" id="KW-0812">Transmembrane</keyword>
<keyword evidence="3" id="KW-1185">Reference proteome</keyword>
<keyword evidence="1" id="KW-0472">Membrane</keyword>
<keyword evidence="1" id="KW-1133">Transmembrane helix</keyword>
<proteinExistence type="predicted"/>
<protein>
    <submittedName>
        <fullName evidence="2">Uncharacterized protein</fullName>
    </submittedName>
</protein>
<dbReference type="OrthoDB" id="387892at2"/>
<evidence type="ECO:0000313" key="2">
    <source>
        <dbReference type="EMBL" id="AHB35949.1"/>
    </source>
</evidence>